<dbReference type="KEGG" id="mdn:JT25_008095"/>
<dbReference type="EMBL" id="CP014476">
    <property type="protein sequence ID" value="AMK76452.1"/>
    <property type="molecule type" value="Genomic_DNA"/>
</dbReference>
<organism evidence="1 2">
    <name type="scientific">Methylomonas denitrificans</name>
    <dbReference type="NCBI Taxonomy" id="1538553"/>
    <lineage>
        <taxon>Bacteria</taxon>
        <taxon>Pseudomonadati</taxon>
        <taxon>Pseudomonadota</taxon>
        <taxon>Gammaproteobacteria</taxon>
        <taxon>Methylococcales</taxon>
        <taxon>Methylococcaceae</taxon>
        <taxon>Methylomonas</taxon>
    </lineage>
</organism>
<proteinExistence type="predicted"/>
<keyword evidence="2" id="KW-1185">Reference proteome</keyword>
<dbReference type="Proteomes" id="UP000030512">
    <property type="component" value="Chromosome"/>
</dbReference>
<evidence type="ECO:0000313" key="2">
    <source>
        <dbReference type="Proteomes" id="UP000030512"/>
    </source>
</evidence>
<dbReference type="InterPro" id="IPR046733">
    <property type="entry name" value="DUF6625"/>
</dbReference>
<evidence type="ECO:0008006" key="3">
    <source>
        <dbReference type="Google" id="ProtNLM"/>
    </source>
</evidence>
<name>A0A126T311_9GAMM</name>
<protein>
    <recommendedName>
        <fullName evidence="3">Glycosyl transferase</fullName>
    </recommendedName>
</protein>
<dbReference type="STRING" id="1538553.JT25_008095"/>
<reference evidence="1 2" key="1">
    <citation type="journal article" date="2015" name="Environ. Microbiol.">
        <title>Methane oxidation coupled to nitrate reduction under hypoxia by the Gammaproteobacterium Methylomonas denitrificans, sp. nov. type strain FJG1.</title>
        <authorList>
            <person name="Kits K.D."/>
            <person name="Klotz M.G."/>
            <person name="Stein L.Y."/>
        </authorList>
    </citation>
    <scope>NUCLEOTIDE SEQUENCE [LARGE SCALE GENOMIC DNA]</scope>
    <source>
        <strain evidence="1 2">FJG1</strain>
    </source>
</reference>
<accession>A0A126T311</accession>
<dbReference type="RefSeq" id="WP_062328219.1">
    <property type="nucleotide sequence ID" value="NZ_CP014476.1"/>
</dbReference>
<gene>
    <name evidence="1" type="ORF">JT25_008095</name>
</gene>
<evidence type="ECO:0000313" key="1">
    <source>
        <dbReference type="EMBL" id="AMK76452.1"/>
    </source>
</evidence>
<dbReference type="OrthoDB" id="1910631at2"/>
<dbReference type="AlphaFoldDB" id="A0A126T311"/>
<sequence length="303" mass="35795">MKIIIVNIYFGMLPKYFDLFLKSCGNNPSVDFLFFVDFEVPYELPQNVRFVRTTLHEVHARFQAEFEFPIALKSAYKLCDFRPAFGVLFADYFAEYQWWGHCDFDMVFGDLTPIIDVARQANYVKIFRRGHLSLYQNLSEVNGIYKSILGPLNYREVFSNDKFFLFDETSGIDKIFTMLNLPVFREELVADITPKSAFLSMTSHDNRWGQYFLWSNGKIKCVSQGGEMKEFLYIHLQKRQMNNQCFSFPDNQIDILINQFGFFNLSEGFKSSLICYSSFIPNFGHLRRYYLPRVIKHVKRKFL</sequence>
<dbReference type="Pfam" id="PF20330">
    <property type="entry name" value="DUF6625"/>
    <property type="match status" value="1"/>
</dbReference>